<feature type="compositionally biased region" description="Acidic residues" evidence="1">
    <location>
        <begin position="503"/>
        <end position="520"/>
    </location>
</feature>
<evidence type="ECO:0000256" key="1">
    <source>
        <dbReference type="SAM" id="MobiDB-lite"/>
    </source>
</evidence>
<reference evidence="3" key="1">
    <citation type="submission" date="2023-11" db="EMBL/GenBank/DDBJ databases">
        <title>Genome assemblies of two species of porcelain crab, Petrolisthes cinctipes and Petrolisthes manimaculis (Anomura: Porcellanidae).</title>
        <authorList>
            <person name="Angst P."/>
        </authorList>
    </citation>
    <scope>NUCLEOTIDE SEQUENCE</scope>
    <source>
        <strain evidence="3">PB745_02</strain>
        <tissue evidence="3">Gill</tissue>
    </source>
</reference>
<feature type="region of interest" description="Disordered" evidence="1">
    <location>
        <begin position="160"/>
        <end position="184"/>
    </location>
</feature>
<proteinExistence type="predicted"/>
<keyword evidence="2" id="KW-1133">Transmembrane helix</keyword>
<comment type="caution">
    <text evidence="3">The sequence shown here is derived from an EMBL/GenBank/DDBJ whole genome shotgun (WGS) entry which is preliminary data.</text>
</comment>
<organism evidence="3 4">
    <name type="scientific">Petrolisthes manimaculis</name>
    <dbReference type="NCBI Taxonomy" id="1843537"/>
    <lineage>
        <taxon>Eukaryota</taxon>
        <taxon>Metazoa</taxon>
        <taxon>Ecdysozoa</taxon>
        <taxon>Arthropoda</taxon>
        <taxon>Crustacea</taxon>
        <taxon>Multicrustacea</taxon>
        <taxon>Malacostraca</taxon>
        <taxon>Eumalacostraca</taxon>
        <taxon>Eucarida</taxon>
        <taxon>Decapoda</taxon>
        <taxon>Pleocyemata</taxon>
        <taxon>Anomura</taxon>
        <taxon>Galatheoidea</taxon>
        <taxon>Porcellanidae</taxon>
        <taxon>Petrolisthes</taxon>
    </lineage>
</organism>
<dbReference type="EMBL" id="JAWZYT010006797">
    <property type="protein sequence ID" value="KAK4287520.1"/>
    <property type="molecule type" value="Genomic_DNA"/>
</dbReference>
<evidence type="ECO:0000313" key="3">
    <source>
        <dbReference type="EMBL" id="KAK4287520.1"/>
    </source>
</evidence>
<keyword evidence="2" id="KW-0812">Transmembrane</keyword>
<feature type="compositionally biased region" description="Polar residues" evidence="1">
    <location>
        <begin position="484"/>
        <end position="499"/>
    </location>
</feature>
<feature type="compositionally biased region" description="Polar residues" evidence="1">
    <location>
        <begin position="561"/>
        <end position="575"/>
    </location>
</feature>
<keyword evidence="4" id="KW-1185">Reference proteome</keyword>
<feature type="region of interest" description="Disordered" evidence="1">
    <location>
        <begin position="15"/>
        <end position="39"/>
    </location>
</feature>
<keyword evidence="2" id="KW-0472">Membrane</keyword>
<feature type="compositionally biased region" description="Basic and acidic residues" evidence="1">
    <location>
        <begin position="521"/>
        <end position="559"/>
    </location>
</feature>
<feature type="compositionally biased region" description="Basic and acidic residues" evidence="1">
    <location>
        <begin position="466"/>
        <end position="477"/>
    </location>
</feature>
<gene>
    <name evidence="3" type="ORF">Pmani_039407</name>
</gene>
<feature type="compositionally biased region" description="Low complexity" evidence="1">
    <location>
        <begin position="160"/>
        <end position="182"/>
    </location>
</feature>
<feature type="transmembrane region" description="Helical" evidence="2">
    <location>
        <begin position="282"/>
        <end position="306"/>
    </location>
</feature>
<feature type="region of interest" description="Disordered" evidence="1">
    <location>
        <begin position="376"/>
        <end position="575"/>
    </location>
</feature>
<protein>
    <submittedName>
        <fullName evidence="3">Uncharacterized protein</fullName>
    </submittedName>
</protein>
<evidence type="ECO:0000313" key="4">
    <source>
        <dbReference type="Proteomes" id="UP001292094"/>
    </source>
</evidence>
<sequence>MVCVMVCDAETLTTPVSAPQTLPSGPITTTTTTNTNDATQSSSLLLSSLRHNDEHPVPSSYSSNTHQERGNVGFSDSIVANQANYIKKRASDLKICKNITTSKNLQGVAKTESTSGNFFIRPLPSFTKLLLKMRLGNRLIPSEIFLVEKEIEVTLSDLQGSMEGGQESTTTTSEKTTQFQPTSEGDGEWYEISALYYERSVRGLNKHSLNVTFKNSKGEETLTTLNTDYRWLLYDYLGFSVYSKGAANFLFYCSPELPEVVPRAGRATNANVSSEGGRPTGVWLLAGLLCVATLLLAVLLTAWIVLRHKTKRRKKRERENNLDASVGSQVYEEFDEEVLRNIRKKVESLRYGRGDCEQDDVCVVTYSTPCKPATQTMSNDNYKQHQQHQHHGLSIMNSHPSDPTNTNTDTDTPRYVDPRTLLCRSPQPTGIADDDKVGNEGEPLYEDLETLLGKRAATKDPNPLLKKKEERLMREDGVTAAPSHYTQGPHTQANSQPRTEATDGVDEEGGLYEDDDEVFYDDPKEYHGIQLQKEEKKKEDEKKKKEDEKEGKGREEEHYQNIYSTRSNYSNVFRR</sequence>
<feature type="compositionally biased region" description="Polar residues" evidence="1">
    <location>
        <begin position="15"/>
        <end position="27"/>
    </location>
</feature>
<dbReference type="AlphaFoldDB" id="A0AAE1NCN4"/>
<evidence type="ECO:0000256" key="2">
    <source>
        <dbReference type="SAM" id="Phobius"/>
    </source>
</evidence>
<feature type="compositionally biased region" description="Low complexity" evidence="1">
    <location>
        <begin position="28"/>
        <end position="39"/>
    </location>
</feature>
<accession>A0AAE1NCN4</accession>
<name>A0AAE1NCN4_9EUCA</name>
<dbReference type="Proteomes" id="UP001292094">
    <property type="component" value="Unassembled WGS sequence"/>
</dbReference>